<dbReference type="GO" id="GO:0016887">
    <property type="term" value="F:ATP hydrolysis activity"/>
    <property type="evidence" value="ECO:0007669"/>
    <property type="project" value="InterPro"/>
</dbReference>
<dbReference type="SMART" id="SM00382">
    <property type="entry name" value="AAA"/>
    <property type="match status" value="1"/>
</dbReference>
<dbReference type="InterPro" id="IPR027417">
    <property type="entry name" value="P-loop_NTPase"/>
</dbReference>
<sequence length="509" mass="59062">MNIKEAKNEIKHTLLAYLRKNEKGGYTYPLVRQRPILLMGPPGIGKTAIMEQIAEECQVGLVAYTITHHTRQSAVGLPKIVTRNYGGKEMNITEYTMSEIIASVYECMEHTGKKEGILFVDEINCVSETLAPAMLQFLQNKTFGTHKVPKGWIIVAAGNPPEYNKSVREFDIVTLDRVRKLEIQAQTDVWLEYAGKRQVHGAILSYLTLKKENFYIVENTVDGKFFVTARGWEDLSELLKSYEELQVEVSEEIVGEFLQKEEITRDFAAYYRLYERYKTDYRVGEILEETVPQKEYRLICEMAARAQFEERFTLTQLVMEALDQQAAAFEKVDVRTVMLHQNLIQLKRFFQEQTCVDSMKEFLAERRKALDAKWKAELLSERERCQEEEQIGILEEYFLQICEAHVTDCQEGFQLIRQLFEKECELRGRELERTKTMLERGFAFLEDCFGEGQELLLLETGLTGNPCTSTFISEHGCDAYFRHCGLLLYQKQENAMREECRAILDSLQE</sequence>
<comment type="caution">
    <text evidence="2">The sequence shown here is derived from an EMBL/GenBank/DDBJ whole genome shotgun (WGS) entry which is preliminary data.</text>
</comment>
<accession>A0A8I0AKM7</accession>
<keyword evidence="3" id="KW-1185">Reference proteome</keyword>
<dbReference type="Pfam" id="PF00004">
    <property type="entry name" value="AAA"/>
    <property type="match status" value="1"/>
</dbReference>
<evidence type="ECO:0000313" key="2">
    <source>
        <dbReference type="EMBL" id="MBC5652034.1"/>
    </source>
</evidence>
<dbReference type="InterPro" id="IPR003959">
    <property type="entry name" value="ATPase_AAA_core"/>
</dbReference>
<reference evidence="2 3" key="1">
    <citation type="submission" date="2020-08" db="EMBL/GenBank/DDBJ databases">
        <title>Genome public.</title>
        <authorList>
            <person name="Liu C."/>
            <person name="Sun Q."/>
        </authorList>
    </citation>
    <scope>NUCLEOTIDE SEQUENCE [LARGE SCALE GENOMIC DNA]</scope>
    <source>
        <strain evidence="2 3">BX17</strain>
    </source>
</reference>
<name>A0A8I0AKM7_9FIRM</name>
<dbReference type="InterPro" id="IPR003593">
    <property type="entry name" value="AAA+_ATPase"/>
</dbReference>
<dbReference type="GO" id="GO:0005524">
    <property type="term" value="F:ATP binding"/>
    <property type="evidence" value="ECO:0007669"/>
    <property type="project" value="InterPro"/>
</dbReference>
<dbReference type="PANTHER" id="PTHR42759">
    <property type="entry name" value="MOXR FAMILY PROTEIN"/>
    <property type="match status" value="1"/>
</dbReference>
<dbReference type="Proteomes" id="UP000652847">
    <property type="component" value="Unassembled WGS sequence"/>
</dbReference>
<proteinExistence type="predicted"/>
<protein>
    <submittedName>
        <fullName evidence="2">AAA family ATPase</fullName>
    </submittedName>
</protein>
<dbReference type="EMBL" id="JACOOT010000031">
    <property type="protein sequence ID" value="MBC5652034.1"/>
    <property type="molecule type" value="Genomic_DNA"/>
</dbReference>
<dbReference type="SUPFAM" id="SSF52540">
    <property type="entry name" value="P-loop containing nucleoside triphosphate hydrolases"/>
    <property type="match status" value="1"/>
</dbReference>
<evidence type="ECO:0000259" key="1">
    <source>
        <dbReference type="SMART" id="SM00382"/>
    </source>
</evidence>
<dbReference type="Gene3D" id="3.40.50.300">
    <property type="entry name" value="P-loop containing nucleotide triphosphate hydrolases"/>
    <property type="match status" value="1"/>
</dbReference>
<feature type="domain" description="AAA+ ATPase" evidence="1">
    <location>
        <begin position="32"/>
        <end position="188"/>
    </location>
</feature>
<dbReference type="RefSeq" id="WP_186901633.1">
    <property type="nucleotide sequence ID" value="NZ_JACOOT010000031.1"/>
</dbReference>
<dbReference type="InterPro" id="IPR050764">
    <property type="entry name" value="CbbQ/NirQ/NorQ/GpvN"/>
</dbReference>
<organism evidence="2 3">
    <name type="scientific">Blautia segnis</name>
    <dbReference type="NCBI Taxonomy" id="2763030"/>
    <lineage>
        <taxon>Bacteria</taxon>
        <taxon>Bacillati</taxon>
        <taxon>Bacillota</taxon>
        <taxon>Clostridia</taxon>
        <taxon>Lachnospirales</taxon>
        <taxon>Lachnospiraceae</taxon>
        <taxon>Blautia</taxon>
    </lineage>
</organism>
<dbReference type="CDD" id="cd00009">
    <property type="entry name" value="AAA"/>
    <property type="match status" value="1"/>
</dbReference>
<gene>
    <name evidence="2" type="ORF">H8S54_13175</name>
</gene>
<evidence type="ECO:0000313" key="3">
    <source>
        <dbReference type="Proteomes" id="UP000652847"/>
    </source>
</evidence>
<dbReference type="AlphaFoldDB" id="A0A8I0AKM7"/>
<dbReference type="PANTHER" id="PTHR42759:SF1">
    <property type="entry name" value="MAGNESIUM-CHELATASE SUBUNIT CHLD"/>
    <property type="match status" value="1"/>
</dbReference>